<dbReference type="Gene3D" id="1.20.144.10">
    <property type="entry name" value="Phosphatidic acid phosphatase type 2/haloperoxidase"/>
    <property type="match status" value="1"/>
</dbReference>
<proteinExistence type="predicted"/>
<keyword evidence="1" id="KW-0472">Membrane</keyword>
<feature type="transmembrane region" description="Helical" evidence="1">
    <location>
        <begin position="234"/>
        <end position="255"/>
    </location>
</feature>
<dbReference type="PANTHER" id="PTHR14969:SF13">
    <property type="entry name" value="AT30094P"/>
    <property type="match status" value="1"/>
</dbReference>
<organism evidence="3 4">
    <name type="scientific">Anabaena azotica FACHB-119</name>
    <dbReference type="NCBI Taxonomy" id="947527"/>
    <lineage>
        <taxon>Bacteria</taxon>
        <taxon>Bacillati</taxon>
        <taxon>Cyanobacteriota</taxon>
        <taxon>Cyanophyceae</taxon>
        <taxon>Nostocales</taxon>
        <taxon>Nostocaceae</taxon>
        <taxon>Anabaena</taxon>
        <taxon>Anabaena azotica</taxon>
    </lineage>
</organism>
<evidence type="ECO:0000256" key="1">
    <source>
        <dbReference type="SAM" id="Phobius"/>
    </source>
</evidence>
<dbReference type="Proteomes" id="UP000661112">
    <property type="component" value="Unassembled WGS sequence"/>
</dbReference>
<name>A0ABR8CZ38_9NOST</name>
<accession>A0ABR8CZ38</accession>
<dbReference type="CDD" id="cd03392">
    <property type="entry name" value="PAP2_like_2"/>
    <property type="match status" value="1"/>
</dbReference>
<keyword evidence="1" id="KW-1133">Transmembrane helix</keyword>
<evidence type="ECO:0000313" key="4">
    <source>
        <dbReference type="Proteomes" id="UP000661112"/>
    </source>
</evidence>
<keyword evidence="4" id="KW-1185">Reference proteome</keyword>
<feature type="transmembrane region" description="Helical" evidence="1">
    <location>
        <begin position="164"/>
        <end position="185"/>
    </location>
</feature>
<dbReference type="RefSeq" id="WP_190465782.1">
    <property type="nucleotide sequence ID" value="NZ_JACJSG010000001.1"/>
</dbReference>
<comment type="caution">
    <text evidence="3">The sequence shown here is derived from an EMBL/GenBank/DDBJ whole genome shotgun (WGS) entry which is preliminary data.</text>
</comment>
<feature type="transmembrane region" description="Helical" evidence="1">
    <location>
        <begin position="267"/>
        <end position="287"/>
    </location>
</feature>
<feature type="transmembrane region" description="Helical" evidence="1">
    <location>
        <begin position="293"/>
        <end position="315"/>
    </location>
</feature>
<protein>
    <submittedName>
        <fullName evidence="3">Phosphatase PAP2 family protein</fullName>
    </submittedName>
</protein>
<feature type="domain" description="Phosphatidic acid phosphatase type 2/haloperoxidase" evidence="2">
    <location>
        <begin position="200"/>
        <end position="308"/>
    </location>
</feature>
<reference evidence="3 4" key="1">
    <citation type="journal article" date="2020" name="ISME J.">
        <title>Comparative genomics reveals insights into cyanobacterial evolution and habitat adaptation.</title>
        <authorList>
            <person name="Chen M.Y."/>
            <person name="Teng W.K."/>
            <person name="Zhao L."/>
            <person name="Hu C.X."/>
            <person name="Zhou Y.K."/>
            <person name="Han B.P."/>
            <person name="Song L.R."/>
            <person name="Shu W.S."/>
        </authorList>
    </citation>
    <scope>NUCLEOTIDE SEQUENCE [LARGE SCALE GENOMIC DNA]</scope>
    <source>
        <strain evidence="3 4">FACHB-119</strain>
    </source>
</reference>
<dbReference type="PANTHER" id="PTHR14969">
    <property type="entry name" value="SPHINGOSINE-1-PHOSPHATE PHOSPHOHYDROLASE"/>
    <property type="match status" value="1"/>
</dbReference>
<dbReference type="EMBL" id="JACJSG010000001">
    <property type="protein sequence ID" value="MBD2499236.1"/>
    <property type="molecule type" value="Genomic_DNA"/>
</dbReference>
<dbReference type="Pfam" id="PF19991">
    <property type="entry name" value="HMA_2"/>
    <property type="match status" value="1"/>
</dbReference>
<sequence>MLLQGSPKQKINDDPGHLSNGYSLIRAVHTAVKGRVRFKVNGLYRCEALKKYLEIRLSKSEIITQANANPLTGNVLVVFHPNFTWDAIASLLQGIILDYRKVSLNLPLTKPVVQPQDKFDSQVILCSATATTFAASAGLLFTYGLDESILLAIQKIHSPLLDRIMQSITFLGEPLPFVLISSAFGWQLWYNNRRREAVGLSITTVGAVGLNYLLKELFARARPALWDYLVHAVHYSFPSGHAMVSTAVYGYIGYALAKEFPQWREPILASTVALILAIGFSRLYLGVHWPTDVLVGYAAGLLWLIVCIAVLQDALRKDSGVMRMQIG</sequence>
<dbReference type="SUPFAM" id="SSF48317">
    <property type="entry name" value="Acid phosphatase/Vanadium-dependent haloperoxidase"/>
    <property type="match status" value="1"/>
</dbReference>
<evidence type="ECO:0000313" key="3">
    <source>
        <dbReference type="EMBL" id="MBD2499236.1"/>
    </source>
</evidence>
<dbReference type="InterPro" id="IPR000326">
    <property type="entry name" value="PAP2/HPO"/>
</dbReference>
<dbReference type="Pfam" id="PF01569">
    <property type="entry name" value="PAP2"/>
    <property type="match status" value="1"/>
</dbReference>
<dbReference type="InterPro" id="IPR036938">
    <property type="entry name" value="PAP2/HPO_sf"/>
</dbReference>
<feature type="transmembrane region" description="Helical" evidence="1">
    <location>
        <begin position="123"/>
        <end position="144"/>
    </location>
</feature>
<keyword evidence="1" id="KW-0812">Transmembrane</keyword>
<feature type="transmembrane region" description="Helical" evidence="1">
    <location>
        <begin position="197"/>
        <end position="214"/>
    </location>
</feature>
<evidence type="ECO:0000259" key="2">
    <source>
        <dbReference type="SMART" id="SM00014"/>
    </source>
</evidence>
<gene>
    <name evidence="3" type="ORF">H6G83_01175</name>
</gene>
<dbReference type="SMART" id="SM00014">
    <property type="entry name" value="acidPPc"/>
    <property type="match status" value="1"/>
</dbReference>